<accession>A0ABU3F1I2</accession>
<protein>
    <submittedName>
        <fullName evidence="1">Phage head-tail connector protein</fullName>
    </submittedName>
</protein>
<name>A0ABU3F1I2_9ENTE</name>
<comment type="caution">
    <text evidence="1">The sequence shown here is derived from an EMBL/GenBank/DDBJ whole genome shotgun (WGS) entry which is preliminary data.</text>
</comment>
<evidence type="ECO:0000313" key="1">
    <source>
        <dbReference type="EMBL" id="MDT2600994.1"/>
    </source>
</evidence>
<dbReference type="EMBL" id="JARPYI010000009">
    <property type="protein sequence ID" value="MDT2600994.1"/>
    <property type="molecule type" value="Genomic_DNA"/>
</dbReference>
<proteinExistence type="predicted"/>
<reference evidence="1 2" key="1">
    <citation type="submission" date="2023-03" db="EMBL/GenBank/DDBJ databases">
        <authorList>
            <person name="Shen W."/>
            <person name="Cai J."/>
        </authorList>
    </citation>
    <scope>NUCLEOTIDE SEQUENCE [LARGE SCALE GENOMIC DNA]</scope>
    <source>
        <strain evidence="1 2">D6-4</strain>
    </source>
</reference>
<keyword evidence="2" id="KW-1185">Reference proteome</keyword>
<organism evidence="1 2">
    <name type="scientific">Enterococcus hulanensis</name>
    <dbReference type="NCBI Taxonomy" id="2559929"/>
    <lineage>
        <taxon>Bacteria</taxon>
        <taxon>Bacillati</taxon>
        <taxon>Bacillota</taxon>
        <taxon>Bacilli</taxon>
        <taxon>Lactobacillales</taxon>
        <taxon>Enterococcaceae</taxon>
        <taxon>Enterococcus</taxon>
    </lineage>
</organism>
<dbReference type="InterPro" id="IPR053746">
    <property type="entry name" value="Viral_HT_Connector_Assembly"/>
</dbReference>
<evidence type="ECO:0000313" key="2">
    <source>
        <dbReference type="Proteomes" id="UP001252875"/>
    </source>
</evidence>
<dbReference type="InterPro" id="IPR021146">
    <property type="entry name" value="Phage_gp6-like_head-tail"/>
</dbReference>
<dbReference type="Pfam" id="PF05135">
    <property type="entry name" value="Phage_connect_1"/>
    <property type="match status" value="1"/>
</dbReference>
<dbReference type="RefSeq" id="WP_311822511.1">
    <property type="nucleotide sequence ID" value="NZ_JARPYH010000005.1"/>
</dbReference>
<sequence length="116" mass="13430">MIEKIKLLLGISDELQDELLELLIEDSEERILATLNQYASRNGTDEIETVPEKFNYIKRDVTIKRFNKLNSEGASADSEEGRSYTWEKSYLDEYLSLFDEHTKPTKIAGKGIARWI</sequence>
<gene>
    <name evidence="1" type="ORF">P7D85_14500</name>
</gene>
<dbReference type="Proteomes" id="UP001252875">
    <property type="component" value="Unassembled WGS sequence"/>
</dbReference>
<dbReference type="Gene3D" id="1.10.246.150">
    <property type="match status" value="1"/>
</dbReference>